<evidence type="ECO:0000256" key="1">
    <source>
        <dbReference type="SAM" id="Phobius"/>
    </source>
</evidence>
<feature type="transmembrane region" description="Helical" evidence="1">
    <location>
        <begin position="106"/>
        <end position="127"/>
    </location>
</feature>
<dbReference type="Gene3D" id="3.90.420.10">
    <property type="entry name" value="Oxidoreductase, molybdopterin-binding domain"/>
    <property type="match status" value="1"/>
</dbReference>
<dbReference type="PANTHER" id="PTHR19372">
    <property type="entry name" value="SULFITE REDUCTASE"/>
    <property type="match status" value="1"/>
</dbReference>
<keyword evidence="1" id="KW-0812">Transmembrane</keyword>
<accession>A0ABM8HFU1</accession>
<dbReference type="Gene3D" id="2.60.40.650">
    <property type="match status" value="1"/>
</dbReference>
<gene>
    <name evidence="3" type="ORF">GCM10025872_35470</name>
</gene>
<feature type="transmembrane region" description="Helical" evidence="1">
    <location>
        <begin position="55"/>
        <end position="76"/>
    </location>
</feature>
<feature type="domain" description="Oxidoreductase molybdopterin-binding" evidence="2">
    <location>
        <begin position="225"/>
        <end position="374"/>
    </location>
</feature>
<feature type="transmembrane region" description="Helical" evidence="1">
    <location>
        <begin position="152"/>
        <end position="172"/>
    </location>
</feature>
<keyword evidence="1" id="KW-1133">Transmembrane helix</keyword>
<dbReference type="InterPro" id="IPR036374">
    <property type="entry name" value="OxRdtase_Mopterin-bd_sf"/>
</dbReference>
<dbReference type="Pfam" id="PF00174">
    <property type="entry name" value="Oxidored_molyb"/>
    <property type="match status" value="1"/>
</dbReference>
<proteinExistence type="predicted"/>
<reference evidence="3" key="1">
    <citation type="journal article" date="2014" name="Int. J. Syst. Evol. Microbiol.">
        <title>Complete genome of a new Firmicutes species belonging to the dominant human colonic microbiota ('Ruminococcus bicirculans') reveals two chromosomes and a selective capacity to utilize plant glucans.</title>
        <authorList>
            <consortium name="NISC Comparative Sequencing Program"/>
            <person name="Wegmann U."/>
            <person name="Louis P."/>
            <person name="Goesmann A."/>
            <person name="Henrissat B."/>
            <person name="Duncan S.H."/>
            <person name="Flint H.J."/>
        </authorList>
    </citation>
    <scope>NUCLEOTIDE SEQUENCE</scope>
    <source>
        <strain evidence="3">NBRC 110608</strain>
    </source>
</reference>
<dbReference type="PANTHER" id="PTHR19372:SF7">
    <property type="entry name" value="SULFITE OXIDASE, MITOCHONDRIAL"/>
    <property type="match status" value="1"/>
</dbReference>
<dbReference type="SUPFAM" id="SSF81296">
    <property type="entry name" value="E set domains"/>
    <property type="match status" value="1"/>
</dbReference>
<dbReference type="InterPro" id="IPR000572">
    <property type="entry name" value="OxRdtase_Mopterin-bd_dom"/>
</dbReference>
<evidence type="ECO:0000259" key="2">
    <source>
        <dbReference type="Pfam" id="PF00174"/>
    </source>
</evidence>
<dbReference type="EMBL" id="AP027735">
    <property type="protein sequence ID" value="BDZ59890.1"/>
    <property type="molecule type" value="Genomic_DNA"/>
</dbReference>
<dbReference type="InterPro" id="IPR014756">
    <property type="entry name" value="Ig_E-set"/>
</dbReference>
<feature type="transmembrane region" description="Helical" evidence="1">
    <location>
        <begin position="81"/>
        <end position="100"/>
    </location>
</feature>
<organism evidence="3">
    <name type="scientific">Barrientosiimonas endolithica</name>
    <dbReference type="NCBI Taxonomy" id="1535208"/>
    <lineage>
        <taxon>Bacteria</taxon>
        <taxon>Bacillati</taxon>
        <taxon>Actinomycetota</taxon>
        <taxon>Actinomycetes</taxon>
        <taxon>Micrococcales</taxon>
        <taxon>Dermacoccaceae</taxon>
        <taxon>Barrientosiimonas</taxon>
    </lineage>
</organism>
<dbReference type="SUPFAM" id="SSF56524">
    <property type="entry name" value="Oxidoreductase molybdopterin-binding domain"/>
    <property type="match status" value="1"/>
</dbReference>
<evidence type="ECO:0000313" key="3">
    <source>
        <dbReference type="EMBL" id="BDZ59890.1"/>
    </source>
</evidence>
<reference evidence="3" key="2">
    <citation type="submission" date="2023-02" db="EMBL/GenBank/DDBJ databases">
        <authorList>
            <person name="Sun Q."/>
            <person name="Mori K."/>
        </authorList>
    </citation>
    <scope>NUCLEOTIDE SEQUENCE</scope>
    <source>
        <strain evidence="3">NBRC 110608</strain>
    </source>
</reference>
<keyword evidence="1" id="KW-0472">Membrane</keyword>
<sequence>MGVVAAVAGAGLGHLVAGLTRPDASPVLAVGSVVVDSAPTPLKTWAIRTFGTQDKLVLVSSVALGALLLAALAGLLVRRSLAAGAVGLAALAALATGAALTRPTATAGSVLPGLVTALTGVLALVSLHRQFRATPRRRPDAPASTGATRRTVLGSGVLAAGIAALGLAAGAAGQRLTSAAQQVAGTLPLPRRRLPPLPAGLERSVPGVTPLRTPTARFYRVDTALTVPVVDPADWELVIDGDVERTVRLSYQDILDMPLVERDITLTCVSNEVGGPYAGGARWTGVPVRDLLALASPRPGNDQVLSTSVDGYTSSTPLAALTDEREALLAVGMNGQPLPRVNGYPARLVTPGLYGYVGATKWLTRLTVTTYRQRRAYWTVRGWATQGPIKPSARIDTPEPLVSIAPGRVAIAGTAWAQRQGVRGVQVQIDDGPWRPARLGPEVNIDYWRQWWFPWDATTGQHRLRARCVYGASQEQTATPAPPFPDGSSGLHEIVVVVS</sequence>
<name>A0ABM8HFU1_9MICO</name>
<protein>
    <submittedName>
        <fullName evidence="3">Oxidoreductase</fullName>
    </submittedName>
</protein>